<sequence>MAKKKKVRRLTDEQYNAYITSLKYDPASYNADGSRVVPDELNARGEDAPKGD</sequence>
<evidence type="ECO:0000313" key="2">
    <source>
        <dbReference type="EMBL" id="HIR67345.1"/>
    </source>
</evidence>
<comment type="caution">
    <text evidence="2">The sequence shown here is derived from an EMBL/GenBank/DDBJ whole genome shotgun (WGS) entry which is preliminary data.</text>
</comment>
<feature type="region of interest" description="Disordered" evidence="1">
    <location>
        <begin position="29"/>
        <end position="52"/>
    </location>
</feature>
<evidence type="ECO:0000313" key="3">
    <source>
        <dbReference type="Proteomes" id="UP000823913"/>
    </source>
</evidence>
<reference evidence="2" key="1">
    <citation type="submission" date="2020-10" db="EMBL/GenBank/DDBJ databases">
        <authorList>
            <person name="Gilroy R."/>
        </authorList>
    </citation>
    <scope>NUCLEOTIDE SEQUENCE</scope>
    <source>
        <strain evidence="2">ChiW16-3235</strain>
    </source>
</reference>
<organism evidence="2 3">
    <name type="scientific">Candidatus Coproplasma avicola</name>
    <dbReference type="NCBI Taxonomy" id="2840744"/>
    <lineage>
        <taxon>Bacteria</taxon>
        <taxon>Bacillati</taxon>
        <taxon>Bacillota</taxon>
        <taxon>Clostridia</taxon>
        <taxon>Eubacteriales</taxon>
        <taxon>Candidatus Coproplasma</taxon>
    </lineage>
</organism>
<name>A0A9D1E6H8_9FIRM</name>
<dbReference type="Proteomes" id="UP000823913">
    <property type="component" value="Unassembled WGS sequence"/>
</dbReference>
<gene>
    <name evidence="2" type="ORF">IAB94_04800</name>
</gene>
<protein>
    <submittedName>
        <fullName evidence="2">Uncharacterized protein</fullName>
    </submittedName>
</protein>
<evidence type="ECO:0000256" key="1">
    <source>
        <dbReference type="SAM" id="MobiDB-lite"/>
    </source>
</evidence>
<accession>A0A9D1E6H8</accession>
<dbReference type="AlphaFoldDB" id="A0A9D1E6H8"/>
<feature type="compositionally biased region" description="Basic and acidic residues" evidence="1">
    <location>
        <begin position="37"/>
        <end position="52"/>
    </location>
</feature>
<proteinExistence type="predicted"/>
<dbReference type="EMBL" id="DVHK01000099">
    <property type="protein sequence ID" value="HIR67345.1"/>
    <property type="molecule type" value="Genomic_DNA"/>
</dbReference>
<reference evidence="2" key="2">
    <citation type="journal article" date="2021" name="PeerJ">
        <title>Extensive microbial diversity within the chicken gut microbiome revealed by metagenomics and culture.</title>
        <authorList>
            <person name="Gilroy R."/>
            <person name="Ravi A."/>
            <person name="Getino M."/>
            <person name="Pursley I."/>
            <person name="Horton D.L."/>
            <person name="Alikhan N.F."/>
            <person name="Baker D."/>
            <person name="Gharbi K."/>
            <person name="Hall N."/>
            <person name="Watson M."/>
            <person name="Adriaenssens E.M."/>
            <person name="Foster-Nyarko E."/>
            <person name="Jarju S."/>
            <person name="Secka A."/>
            <person name="Antonio M."/>
            <person name="Oren A."/>
            <person name="Chaudhuri R.R."/>
            <person name="La Ragione R."/>
            <person name="Hildebrand F."/>
            <person name="Pallen M.J."/>
        </authorList>
    </citation>
    <scope>NUCLEOTIDE SEQUENCE</scope>
    <source>
        <strain evidence="2">ChiW16-3235</strain>
    </source>
</reference>